<dbReference type="GO" id="GO:0046983">
    <property type="term" value="F:protein dimerization activity"/>
    <property type="evidence" value="ECO:0007669"/>
    <property type="project" value="InterPro"/>
</dbReference>
<dbReference type="Gene3D" id="1.10.10.1070">
    <property type="entry name" value="Zinc finger, BED domain-containing"/>
    <property type="match status" value="1"/>
</dbReference>
<evidence type="ECO:0000256" key="6">
    <source>
        <dbReference type="SAM" id="MobiDB-lite"/>
    </source>
</evidence>
<protein>
    <recommendedName>
        <fullName evidence="7">HAT C-terminal dimerisation domain-containing protein</fullName>
    </recommendedName>
</protein>
<sequence>PNKQAVDDAVVKMIIKDCQPLTIVENEGFRELLKLIAPSYVLPSRKVIKDLVSQKYEEEKEKTKKDLQSVIAVSLTADMWTSINMEAYLAVTCHYVDKESHELCSSVLGVQHFPQKHTAENMATVKRSLMKEWGIAGKVRCLVTDAAANMIACARMLQVRQTICIAHSINLIVRKSCDQISTLTELRNKARQIVTYFRSSTMAKEKLTQMQQQLGTPLHKLINEVPTQWNSTYHMLERLTEQKEAVWVSLASLKTDLTPLTPEEFEIIEEMLRVLAPFYQATRELSEEKRVSGSKVIPLMRMIHIELQHQSSTVTKPTAKQLAENLSKRLTESICNMESLSVMSLATLLDPRFKTAGFFSPLKATEAVKRLKSECAAEMRSHEPDPAVEEPSTSHGSEHSSGHNLWRHLDMEVEESRMTSNTTANSIIEVQRYLAERNAPRTQDPLQYWKNNQNLYPHLYQLALQFLCTPSSSVPCERVFSKAGELVSKRRNRLGANTLQKLLYLK</sequence>
<dbReference type="EMBL" id="HAEJ01007957">
    <property type="protein sequence ID" value="SBS48414.1"/>
    <property type="molecule type" value="Transcribed_RNA"/>
</dbReference>
<dbReference type="InterPro" id="IPR008906">
    <property type="entry name" value="HATC_C_dom"/>
</dbReference>
<keyword evidence="3" id="KW-0863">Zinc-finger</keyword>
<keyword evidence="4" id="KW-0862">Zinc</keyword>
<feature type="non-terminal residue" evidence="8">
    <location>
        <position position="1"/>
    </location>
</feature>
<feature type="region of interest" description="Disordered" evidence="6">
    <location>
        <begin position="380"/>
        <end position="403"/>
    </location>
</feature>
<dbReference type="InterPro" id="IPR012337">
    <property type="entry name" value="RNaseH-like_sf"/>
</dbReference>
<organism evidence="8">
    <name type="scientific">Nothobranchius furzeri</name>
    <name type="common">Turquoise killifish</name>
    <dbReference type="NCBI Taxonomy" id="105023"/>
    <lineage>
        <taxon>Eukaryota</taxon>
        <taxon>Metazoa</taxon>
        <taxon>Chordata</taxon>
        <taxon>Craniata</taxon>
        <taxon>Vertebrata</taxon>
        <taxon>Euteleostomi</taxon>
        <taxon>Actinopterygii</taxon>
        <taxon>Neopterygii</taxon>
        <taxon>Teleostei</taxon>
        <taxon>Neoteleostei</taxon>
        <taxon>Acanthomorphata</taxon>
        <taxon>Ovalentaria</taxon>
        <taxon>Atherinomorphae</taxon>
        <taxon>Cyprinodontiformes</taxon>
        <taxon>Nothobranchiidae</taxon>
        <taxon>Nothobranchius</taxon>
    </lineage>
</organism>
<evidence type="ECO:0000259" key="7">
    <source>
        <dbReference type="Pfam" id="PF05699"/>
    </source>
</evidence>
<accession>A0A1A8UJB2</accession>
<name>A0A1A8UJB2_NOTFU</name>
<dbReference type="SUPFAM" id="SSF53098">
    <property type="entry name" value="Ribonuclease H-like"/>
    <property type="match status" value="1"/>
</dbReference>
<comment type="subcellular location">
    <subcellularLocation>
        <location evidence="1">Nucleus</location>
    </subcellularLocation>
</comment>
<reference evidence="8" key="1">
    <citation type="submission" date="2016-05" db="EMBL/GenBank/DDBJ databases">
        <authorList>
            <person name="Lavstsen T."/>
            <person name="Jespersen J.S."/>
        </authorList>
    </citation>
    <scope>NUCLEOTIDE SEQUENCE</scope>
    <source>
        <tissue evidence="8">Brain</tissue>
    </source>
</reference>
<evidence type="ECO:0000313" key="8">
    <source>
        <dbReference type="EMBL" id="SBS48414.1"/>
    </source>
</evidence>
<dbReference type="GO" id="GO:0005634">
    <property type="term" value="C:nucleus"/>
    <property type="evidence" value="ECO:0007669"/>
    <property type="project" value="UniProtKB-SubCell"/>
</dbReference>
<dbReference type="AlphaFoldDB" id="A0A1A8UJB2"/>
<evidence type="ECO:0000256" key="4">
    <source>
        <dbReference type="ARBA" id="ARBA00022833"/>
    </source>
</evidence>
<dbReference type="PANTHER" id="PTHR46481:SF10">
    <property type="entry name" value="ZINC FINGER BED DOMAIN-CONTAINING PROTEIN 39"/>
    <property type="match status" value="1"/>
</dbReference>
<dbReference type="Pfam" id="PF05699">
    <property type="entry name" value="Dimer_Tnp_hAT"/>
    <property type="match status" value="1"/>
</dbReference>
<evidence type="ECO:0000256" key="1">
    <source>
        <dbReference type="ARBA" id="ARBA00004123"/>
    </source>
</evidence>
<dbReference type="InterPro" id="IPR052035">
    <property type="entry name" value="ZnF_BED_domain_contain"/>
</dbReference>
<keyword evidence="2" id="KW-0479">Metal-binding</keyword>
<dbReference type="SUPFAM" id="SSF140996">
    <property type="entry name" value="Hermes dimerisation domain"/>
    <property type="match status" value="1"/>
</dbReference>
<keyword evidence="5" id="KW-0539">Nucleus</keyword>
<reference evidence="8" key="2">
    <citation type="submission" date="2016-06" db="EMBL/GenBank/DDBJ databases">
        <title>The genome of a short-lived fish provides insights into sex chromosome evolution and the genetic control of aging.</title>
        <authorList>
            <person name="Reichwald K."/>
            <person name="Felder M."/>
            <person name="Petzold A."/>
            <person name="Koch P."/>
            <person name="Groth M."/>
            <person name="Platzer M."/>
        </authorList>
    </citation>
    <scope>NUCLEOTIDE SEQUENCE</scope>
    <source>
        <tissue evidence="8">Brain</tissue>
    </source>
</reference>
<evidence type="ECO:0000256" key="3">
    <source>
        <dbReference type="ARBA" id="ARBA00022771"/>
    </source>
</evidence>
<evidence type="ECO:0000256" key="2">
    <source>
        <dbReference type="ARBA" id="ARBA00022723"/>
    </source>
</evidence>
<proteinExistence type="predicted"/>
<dbReference type="PANTHER" id="PTHR46481">
    <property type="entry name" value="ZINC FINGER BED DOMAIN-CONTAINING PROTEIN 4"/>
    <property type="match status" value="1"/>
</dbReference>
<dbReference type="GO" id="GO:0008270">
    <property type="term" value="F:zinc ion binding"/>
    <property type="evidence" value="ECO:0007669"/>
    <property type="project" value="UniProtKB-KW"/>
</dbReference>
<feature type="domain" description="HAT C-terminal dimerisation" evidence="7">
    <location>
        <begin position="429"/>
        <end position="506"/>
    </location>
</feature>
<gene>
    <name evidence="8" type="primary">OLA.19164</name>
</gene>
<evidence type="ECO:0000256" key="5">
    <source>
        <dbReference type="ARBA" id="ARBA00023242"/>
    </source>
</evidence>